<comment type="caution">
    <text evidence="2">The sequence shown here is derived from an EMBL/GenBank/DDBJ whole genome shotgun (WGS) entry which is preliminary data.</text>
</comment>
<evidence type="ECO:0008006" key="4">
    <source>
        <dbReference type="Google" id="ProtNLM"/>
    </source>
</evidence>
<dbReference type="InterPro" id="IPR011044">
    <property type="entry name" value="Quino_amine_DH_bsu"/>
</dbReference>
<reference evidence="2 3" key="1">
    <citation type="submission" date="2019-03" db="EMBL/GenBank/DDBJ databases">
        <title>Lake Tanganyika Metagenome-Assembled Genomes (MAGs).</title>
        <authorList>
            <person name="Tran P."/>
        </authorList>
    </citation>
    <scope>NUCLEOTIDE SEQUENCE [LARGE SCALE GENOMIC DNA]</scope>
    <source>
        <strain evidence="2">K_DeepCast_65m_m2_236</strain>
    </source>
</reference>
<feature type="chain" id="PRO_5037151644" description="Methanethiol oxidase" evidence="1">
    <location>
        <begin position="25"/>
        <end position="387"/>
    </location>
</feature>
<dbReference type="EMBL" id="VGJX01000023">
    <property type="protein sequence ID" value="MBM3273663.1"/>
    <property type="molecule type" value="Genomic_DNA"/>
</dbReference>
<dbReference type="Proteomes" id="UP000703893">
    <property type="component" value="Unassembled WGS sequence"/>
</dbReference>
<organism evidence="2 3">
    <name type="scientific">Candidatus Tanganyikabacteria bacterium</name>
    <dbReference type="NCBI Taxonomy" id="2961651"/>
    <lineage>
        <taxon>Bacteria</taxon>
        <taxon>Bacillati</taxon>
        <taxon>Candidatus Sericytochromatia</taxon>
        <taxon>Candidatus Tanganyikabacteria</taxon>
    </lineage>
</organism>
<proteinExistence type="predicted"/>
<sequence>MRNAIVGLLTSLVVFAGAAAPAAAATFWITTLEALLGLDPDTLEVKKSIPMGEHQKGALYLMPAPDGRTGYLLTGGREVVSVVDLKDAKVLKSWSLSETSGGAEDGPKIARARFYGLALDKAGKRILGHVLTSRRTTSSDLPENAYKLDRLVLDRPYLALLDAQTGKRLATISDAPWATSFVQAMDDPRHPNRFLVISPDVDIIDLDKLPKGKAPVRAAYKDLLVKHVPLREPKNNGEGTVTVLVEWFHSEVSKGLGSMPFYGLDPVVGRDRVGVVTVDMVTGAIDPIEIGPPSGLQYAFSTIVSPDRKKAYTIFNLLQEVDLEKRRLGRVETLPYTYYAGNMSPDGSKLYLYSGGARVAIVDPVTMKITREVELPSEGWDGLTLPD</sequence>
<evidence type="ECO:0000256" key="1">
    <source>
        <dbReference type="SAM" id="SignalP"/>
    </source>
</evidence>
<keyword evidence="1" id="KW-0732">Signal</keyword>
<accession>A0A938BLW2</accession>
<feature type="signal peptide" evidence="1">
    <location>
        <begin position="1"/>
        <end position="24"/>
    </location>
</feature>
<evidence type="ECO:0000313" key="2">
    <source>
        <dbReference type="EMBL" id="MBM3273663.1"/>
    </source>
</evidence>
<name>A0A938BLW2_9BACT</name>
<dbReference type="Gene3D" id="2.130.10.10">
    <property type="entry name" value="YVTN repeat-like/Quinoprotein amine dehydrogenase"/>
    <property type="match status" value="1"/>
</dbReference>
<dbReference type="InterPro" id="IPR015943">
    <property type="entry name" value="WD40/YVTN_repeat-like_dom_sf"/>
</dbReference>
<dbReference type="AlphaFoldDB" id="A0A938BLW2"/>
<dbReference type="SUPFAM" id="SSF50969">
    <property type="entry name" value="YVTN repeat-like/Quinoprotein amine dehydrogenase"/>
    <property type="match status" value="1"/>
</dbReference>
<evidence type="ECO:0000313" key="3">
    <source>
        <dbReference type="Proteomes" id="UP000703893"/>
    </source>
</evidence>
<protein>
    <recommendedName>
        <fullName evidence="4">Methanethiol oxidase</fullName>
    </recommendedName>
</protein>
<gene>
    <name evidence="2" type="ORF">FJZ00_00815</name>
</gene>